<dbReference type="EMBL" id="JABJRC010000002">
    <property type="protein sequence ID" value="NOL40215.1"/>
    <property type="molecule type" value="Genomic_DNA"/>
</dbReference>
<comment type="caution">
    <text evidence="4">The sequence shown here is derived from an EMBL/GenBank/DDBJ whole genome shotgun (WGS) entry which is preliminary data.</text>
</comment>
<reference evidence="3 6" key="2">
    <citation type="submission" date="2020-08" db="EMBL/GenBank/DDBJ databases">
        <title>Sequencing the genomes of 1000 actinobacteria strains.</title>
        <authorList>
            <person name="Klenk H.-P."/>
        </authorList>
    </citation>
    <scope>NUCLEOTIDE SEQUENCE [LARGE SCALE GENOMIC DNA]</scope>
    <source>
        <strain evidence="3 6">DSM 15626</strain>
    </source>
</reference>
<dbReference type="RefSeq" id="WP_171672586.1">
    <property type="nucleotide sequence ID" value="NZ_BAAAGT010000002.1"/>
</dbReference>
<dbReference type="AlphaFoldDB" id="A0A7Y4KWY2"/>
<accession>A0A7Y4KWY2</accession>
<evidence type="ECO:0000313" key="4">
    <source>
        <dbReference type="EMBL" id="NOL40215.1"/>
    </source>
</evidence>
<reference evidence="4 5" key="1">
    <citation type="submission" date="2020-05" db="EMBL/GenBank/DDBJ databases">
        <title>Genome sequence of Kribbella sandramycini ATCC 39419.</title>
        <authorList>
            <person name="Maclea K.S."/>
            <person name="Fair J.L."/>
        </authorList>
    </citation>
    <scope>NUCLEOTIDE SEQUENCE [LARGE SCALE GENOMIC DNA]</scope>
    <source>
        <strain evidence="4 5">ATCC 39419</strain>
    </source>
</reference>
<keyword evidence="2" id="KW-0732">Signal</keyword>
<keyword evidence="5" id="KW-1185">Reference proteome</keyword>
<name>A0A7Y4KWY2_9ACTN</name>
<evidence type="ECO:0000256" key="2">
    <source>
        <dbReference type="SAM" id="SignalP"/>
    </source>
</evidence>
<evidence type="ECO:0000313" key="3">
    <source>
        <dbReference type="EMBL" id="MBB6569961.1"/>
    </source>
</evidence>
<evidence type="ECO:0000313" key="6">
    <source>
        <dbReference type="Proteomes" id="UP000553957"/>
    </source>
</evidence>
<evidence type="ECO:0000256" key="1">
    <source>
        <dbReference type="SAM" id="Phobius"/>
    </source>
</evidence>
<organism evidence="4 5">
    <name type="scientific">Kribbella sandramycini</name>
    <dbReference type="NCBI Taxonomy" id="60450"/>
    <lineage>
        <taxon>Bacteria</taxon>
        <taxon>Bacillati</taxon>
        <taxon>Actinomycetota</taxon>
        <taxon>Actinomycetes</taxon>
        <taxon>Propionibacteriales</taxon>
        <taxon>Kribbellaceae</taxon>
        <taxon>Kribbella</taxon>
    </lineage>
</organism>
<feature type="signal peptide" evidence="2">
    <location>
        <begin position="1"/>
        <end position="32"/>
    </location>
</feature>
<feature type="chain" id="PRO_5036406673" evidence="2">
    <location>
        <begin position="33"/>
        <end position="124"/>
    </location>
</feature>
<feature type="transmembrane region" description="Helical" evidence="1">
    <location>
        <begin position="69"/>
        <end position="90"/>
    </location>
</feature>
<dbReference type="Proteomes" id="UP000534306">
    <property type="component" value="Unassembled WGS sequence"/>
</dbReference>
<evidence type="ECO:0000313" key="5">
    <source>
        <dbReference type="Proteomes" id="UP000534306"/>
    </source>
</evidence>
<gene>
    <name evidence="3" type="ORF">HNR71_005598</name>
    <name evidence="4" type="ORF">HPO96_08160</name>
</gene>
<keyword evidence="1" id="KW-1133">Transmembrane helix</keyword>
<sequence length="124" mass="13236">MDGSVRRLFARGLMLVAALLAMCAFHSPTESAETALANSMAIEMIGPLHLDFDDVPEVLPVADSHTHRIVPSLLGLSILLVAARAIRVVALRPVRPAAIRARFGVPAAFCPSAVSLTQLRISRT</sequence>
<protein>
    <submittedName>
        <fullName evidence="4">Uncharacterized protein</fullName>
    </submittedName>
</protein>
<keyword evidence="1" id="KW-0472">Membrane</keyword>
<keyword evidence="1" id="KW-0812">Transmembrane</keyword>
<dbReference type="Proteomes" id="UP000553957">
    <property type="component" value="Unassembled WGS sequence"/>
</dbReference>
<dbReference type="EMBL" id="JACHKF010000001">
    <property type="protein sequence ID" value="MBB6569961.1"/>
    <property type="molecule type" value="Genomic_DNA"/>
</dbReference>
<proteinExistence type="predicted"/>